<evidence type="ECO:0000259" key="1">
    <source>
        <dbReference type="Pfam" id="PF24839"/>
    </source>
</evidence>
<protein>
    <recommendedName>
        <fullName evidence="1">DUF7718 domain-containing protein</fullName>
    </recommendedName>
</protein>
<dbReference type="InterPro" id="IPR056135">
    <property type="entry name" value="DUF7718"/>
</dbReference>
<sequence>MGDNSVEYRDWVEYPHARLRVEIVKEAGVPKRFVVQLERRVDDGWHEVVRFDHDPENPMGHDITEEGLHMDVYKFGEKARVKDDFPPVNLTRAPRYCIAYIEQHADTLLRRFEKWHDLNQDPTGRRSP</sequence>
<accession>A0A0M9ALM5</accession>
<dbReference type="OrthoDB" id="305538at2157"/>
<organism evidence="2 3">
    <name type="scientific">Halorubrum tropicale</name>
    <dbReference type="NCBI Taxonomy" id="1765655"/>
    <lineage>
        <taxon>Archaea</taxon>
        <taxon>Methanobacteriati</taxon>
        <taxon>Methanobacteriota</taxon>
        <taxon>Stenosarchaea group</taxon>
        <taxon>Halobacteria</taxon>
        <taxon>Halobacteriales</taxon>
        <taxon>Haloferacaceae</taxon>
        <taxon>Halorubrum</taxon>
    </lineage>
</organism>
<dbReference type="Proteomes" id="UP000037747">
    <property type="component" value="Unassembled WGS sequence"/>
</dbReference>
<gene>
    <name evidence="2" type="ORF">AMR74_16450</name>
</gene>
<dbReference type="EMBL" id="LIST01000011">
    <property type="protein sequence ID" value="KOX93325.1"/>
    <property type="molecule type" value="Genomic_DNA"/>
</dbReference>
<feature type="domain" description="DUF7718" evidence="1">
    <location>
        <begin position="6"/>
        <end position="117"/>
    </location>
</feature>
<comment type="caution">
    <text evidence="2">The sequence shown here is derived from an EMBL/GenBank/DDBJ whole genome shotgun (WGS) entry which is preliminary data.</text>
</comment>
<dbReference type="PATRIC" id="fig|1705389.3.peg.1818"/>
<evidence type="ECO:0000313" key="2">
    <source>
        <dbReference type="EMBL" id="KOX93325.1"/>
    </source>
</evidence>
<keyword evidence="3" id="KW-1185">Reference proteome</keyword>
<dbReference type="RefSeq" id="WP_053773129.1">
    <property type="nucleotide sequence ID" value="NZ_LIST01000011.1"/>
</dbReference>
<proteinExistence type="predicted"/>
<reference evidence="2 3" key="1">
    <citation type="submission" date="2015-08" db="EMBL/GenBank/DDBJ databases">
        <title>Genomes of Isolates from Cabo Rojo, PR.</title>
        <authorList>
            <person name="Sanchez-Nieves R.L."/>
            <person name="Montalvo-Rodriguez R."/>
        </authorList>
    </citation>
    <scope>NUCLEOTIDE SEQUENCE [LARGE SCALE GENOMIC DNA]</scope>
    <source>
        <strain evidence="2 3">5</strain>
    </source>
</reference>
<dbReference type="Pfam" id="PF24839">
    <property type="entry name" value="DUF7718"/>
    <property type="match status" value="1"/>
</dbReference>
<name>A0A0M9ALM5_9EURY</name>
<dbReference type="AlphaFoldDB" id="A0A0M9ALM5"/>
<evidence type="ECO:0000313" key="3">
    <source>
        <dbReference type="Proteomes" id="UP000037747"/>
    </source>
</evidence>